<comment type="caution">
    <text evidence="11">The sequence shown here is derived from an EMBL/GenBank/DDBJ whole genome shotgun (WGS) entry which is preliminary data.</text>
</comment>
<comment type="similarity">
    <text evidence="2 9">Belongs to the germin family.</text>
</comment>
<dbReference type="EMBL" id="BFEA01000276">
    <property type="protein sequence ID" value="GBG77771.1"/>
    <property type="molecule type" value="Genomic_DNA"/>
</dbReference>
<keyword evidence="3 9" id="KW-0052">Apoplast</keyword>
<dbReference type="Gene3D" id="2.60.120.10">
    <property type="entry name" value="Jelly Rolls"/>
    <property type="match status" value="1"/>
</dbReference>
<dbReference type="PANTHER" id="PTHR31238">
    <property type="entry name" value="GERMIN-LIKE PROTEIN SUBFAMILY 3 MEMBER 3"/>
    <property type="match status" value="1"/>
</dbReference>
<dbReference type="PRINTS" id="PR00325">
    <property type="entry name" value="GERMIN"/>
</dbReference>
<dbReference type="OMA" id="TINPPHI"/>
<feature type="binding site" evidence="7">
    <location>
        <position position="90"/>
    </location>
    <ligand>
        <name>oxalate</name>
        <dbReference type="ChEBI" id="CHEBI:30623"/>
    </ligand>
</feature>
<feature type="binding site" evidence="7">
    <location>
        <position position="100"/>
    </location>
    <ligand>
        <name>oxalate</name>
        <dbReference type="ChEBI" id="CHEBI:30623"/>
    </ligand>
</feature>
<dbReference type="GO" id="GO:0030145">
    <property type="term" value="F:manganese ion binding"/>
    <property type="evidence" value="ECO:0007669"/>
    <property type="project" value="UniProtKB-UniRule"/>
</dbReference>
<keyword evidence="5 7" id="KW-0479">Metal-binding</keyword>
<feature type="chain" id="PRO_5019615793" description="Germin-like protein" evidence="9">
    <location>
        <begin position="23"/>
        <end position="216"/>
    </location>
</feature>
<dbReference type="CDD" id="cd02241">
    <property type="entry name" value="cupin_OxOx"/>
    <property type="match status" value="1"/>
</dbReference>
<dbReference type="InterPro" id="IPR006045">
    <property type="entry name" value="Cupin_1"/>
</dbReference>
<dbReference type="InterPro" id="IPR001929">
    <property type="entry name" value="Germin"/>
</dbReference>
<gene>
    <name evidence="11" type="ORF">CBR_g24218</name>
</gene>
<keyword evidence="12" id="KW-1185">Reference proteome</keyword>
<dbReference type="PROSITE" id="PS00725">
    <property type="entry name" value="GERMIN"/>
    <property type="match status" value="1"/>
</dbReference>
<reference evidence="11 12" key="1">
    <citation type="journal article" date="2018" name="Cell">
        <title>The Chara Genome: Secondary Complexity and Implications for Plant Terrestrialization.</title>
        <authorList>
            <person name="Nishiyama T."/>
            <person name="Sakayama H."/>
            <person name="Vries J.D."/>
            <person name="Buschmann H."/>
            <person name="Saint-Marcoux D."/>
            <person name="Ullrich K.K."/>
            <person name="Haas F.B."/>
            <person name="Vanderstraeten L."/>
            <person name="Becker D."/>
            <person name="Lang D."/>
            <person name="Vosolsobe S."/>
            <person name="Rombauts S."/>
            <person name="Wilhelmsson P.K.I."/>
            <person name="Janitza P."/>
            <person name="Kern R."/>
            <person name="Heyl A."/>
            <person name="Rumpler F."/>
            <person name="Villalobos L.I.A.C."/>
            <person name="Clay J.M."/>
            <person name="Skokan R."/>
            <person name="Toyoda A."/>
            <person name="Suzuki Y."/>
            <person name="Kagoshima H."/>
            <person name="Schijlen E."/>
            <person name="Tajeshwar N."/>
            <person name="Catarino B."/>
            <person name="Hetherington A.J."/>
            <person name="Saltykova A."/>
            <person name="Bonnot C."/>
            <person name="Breuninger H."/>
            <person name="Symeonidi A."/>
            <person name="Radhakrishnan G.V."/>
            <person name="Van Nieuwerburgh F."/>
            <person name="Deforce D."/>
            <person name="Chang C."/>
            <person name="Karol K.G."/>
            <person name="Hedrich R."/>
            <person name="Ulvskov P."/>
            <person name="Glockner G."/>
            <person name="Delwiche C.F."/>
            <person name="Petrasek J."/>
            <person name="Van de Peer Y."/>
            <person name="Friml J."/>
            <person name="Beilby M."/>
            <person name="Dolan L."/>
            <person name="Kohara Y."/>
            <person name="Sugano S."/>
            <person name="Fujiyama A."/>
            <person name="Delaux P.-M."/>
            <person name="Quint M."/>
            <person name="TheiBen G."/>
            <person name="Hagemann M."/>
            <person name="Harholt J."/>
            <person name="Dunand C."/>
            <person name="Zachgo S."/>
            <person name="Langdale J."/>
            <person name="Maumus F."/>
            <person name="Straeten D.V.D."/>
            <person name="Gould S.B."/>
            <person name="Rensing S.A."/>
        </authorList>
    </citation>
    <scope>NUCLEOTIDE SEQUENCE [LARGE SCALE GENOMIC DNA]</scope>
    <source>
        <strain evidence="11 12">S276</strain>
    </source>
</reference>
<sequence length="216" mass="22971">MARVTALFVTTLLLCLDSFVFGDPAIAGDFELVGRNATAADFVFTGLRNVPSAGPGLGFTAVPVNFRSMPILRGQGISYTYYKYAPCGQNPPHLHPRAAELLYVIKGNLTVGLVDSSENLYVNDLKAGDVAVFPRGLVHWQQNLSKEETIAILAFTDSNPGVVAVNRALFSSKVNVPDYVLQTAFGLSKGDVGKIKASTPLGAPLGKCINECGGCY</sequence>
<feature type="binding site" evidence="8">
    <location>
        <position position="93"/>
    </location>
    <ligand>
        <name>Mn(2+)</name>
        <dbReference type="ChEBI" id="CHEBI:29035"/>
    </ligand>
</feature>
<feature type="binding site" evidence="8">
    <location>
        <position position="100"/>
    </location>
    <ligand>
        <name>Mn(2+)</name>
        <dbReference type="ChEBI" id="CHEBI:29035"/>
    </ligand>
</feature>
<accession>A0A388L634</accession>
<evidence type="ECO:0000256" key="6">
    <source>
        <dbReference type="ARBA" id="ARBA00023211"/>
    </source>
</evidence>
<protein>
    <recommendedName>
        <fullName evidence="9">Germin-like protein</fullName>
    </recommendedName>
</protein>
<organism evidence="11 12">
    <name type="scientific">Chara braunii</name>
    <name type="common">Braun's stonewort</name>
    <dbReference type="NCBI Taxonomy" id="69332"/>
    <lineage>
        <taxon>Eukaryota</taxon>
        <taxon>Viridiplantae</taxon>
        <taxon>Streptophyta</taxon>
        <taxon>Charophyceae</taxon>
        <taxon>Charales</taxon>
        <taxon>Characeae</taxon>
        <taxon>Chara</taxon>
    </lineage>
</organism>
<dbReference type="Gramene" id="GBG77771">
    <property type="protein sequence ID" value="GBG77771"/>
    <property type="gene ID" value="CBR_g24218"/>
</dbReference>
<evidence type="ECO:0000256" key="1">
    <source>
        <dbReference type="ARBA" id="ARBA00004271"/>
    </source>
</evidence>
<keyword evidence="4 9" id="KW-0964">Secreted</keyword>
<feature type="domain" description="Cupin type-1" evidence="10">
    <location>
        <begin position="48"/>
        <end position="193"/>
    </location>
</feature>
<evidence type="ECO:0000256" key="9">
    <source>
        <dbReference type="RuleBase" id="RU366015"/>
    </source>
</evidence>
<dbReference type="InterPro" id="IPR011051">
    <property type="entry name" value="RmlC_Cupin_sf"/>
</dbReference>
<comment type="subcellular location">
    <subcellularLocation>
        <location evidence="1 9">Secreted</location>
        <location evidence="1 9">Extracellular space</location>
        <location evidence="1 9">Apoplast</location>
    </subcellularLocation>
</comment>
<evidence type="ECO:0000259" key="10">
    <source>
        <dbReference type="SMART" id="SM00835"/>
    </source>
</evidence>
<dbReference type="AlphaFoldDB" id="A0A388L634"/>
<feature type="binding site" evidence="8">
    <location>
        <position position="139"/>
    </location>
    <ligand>
        <name>Mn(2+)</name>
        <dbReference type="ChEBI" id="CHEBI:29035"/>
    </ligand>
</feature>
<dbReference type="InterPro" id="IPR019780">
    <property type="entry name" value="Germin_Mn-BS"/>
</dbReference>
<dbReference type="OrthoDB" id="1546383at2759"/>
<evidence type="ECO:0000256" key="5">
    <source>
        <dbReference type="ARBA" id="ARBA00022723"/>
    </source>
</evidence>
<dbReference type="InterPro" id="IPR014710">
    <property type="entry name" value="RmlC-like_jellyroll"/>
</dbReference>
<evidence type="ECO:0000256" key="2">
    <source>
        <dbReference type="ARBA" id="ARBA00007456"/>
    </source>
</evidence>
<feature type="binding site" evidence="8">
    <location>
        <position position="95"/>
    </location>
    <ligand>
        <name>Mn(2+)</name>
        <dbReference type="ChEBI" id="CHEBI:29035"/>
    </ligand>
</feature>
<evidence type="ECO:0000256" key="4">
    <source>
        <dbReference type="ARBA" id="ARBA00022525"/>
    </source>
</evidence>
<feature type="binding site" evidence="7">
    <location>
        <position position="95"/>
    </location>
    <ligand>
        <name>oxalate</name>
        <dbReference type="ChEBI" id="CHEBI:30623"/>
    </ligand>
</feature>
<evidence type="ECO:0000256" key="3">
    <source>
        <dbReference type="ARBA" id="ARBA00022523"/>
    </source>
</evidence>
<evidence type="ECO:0000256" key="7">
    <source>
        <dbReference type="PIRSR" id="PIRSR601929-1"/>
    </source>
</evidence>
<evidence type="ECO:0000256" key="8">
    <source>
        <dbReference type="PIRSR" id="PIRSR601929-2"/>
    </source>
</evidence>
<evidence type="ECO:0000313" key="12">
    <source>
        <dbReference type="Proteomes" id="UP000265515"/>
    </source>
</evidence>
<dbReference type="STRING" id="69332.A0A388L634"/>
<keyword evidence="9" id="KW-0732">Signal</keyword>
<dbReference type="SMART" id="SM00835">
    <property type="entry name" value="Cupin_1"/>
    <property type="match status" value="1"/>
</dbReference>
<dbReference type="SUPFAM" id="SSF51182">
    <property type="entry name" value="RmlC-like cupins"/>
    <property type="match status" value="1"/>
</dbReference>
<dbReference type="Proteomes" id="UP000265515">
    <property type="component" value="Unassembled WGS sequence"/>
</dbReference>
<evidence type="ECO:0000313" key="11">
    <source>
        <dbReference type="EMBL" id="GBG77771.1"/>
    </source>
</evidence>
<dbReference type="Pfam" id="PF00190">
    <property type="entry name" value="Cupin_1"/>
    <property type="match status" value="1"/>
</dbReference>
<proteinExistence type="inferred from homology"/>
<keyword evidence="6 7" id="KW-0464">Manganese</keyword>
<feature type="signal peptide" evidence="9">
    <location>
        <begin position="1"/>
        <end position="22"/>
    </location>
</feature>
<name>A0A388L634_CHABU</name>
<dbReference type="GO" id="GO:0048046">
    <property type="term" value="C:apoplast"/>
    <property type="evidence" value="ECO:0007669"/>
    <property type="project" value="UniProtKB-SubCell"/>
</dbReference>